<evidence type="ECO:0000313" key="2">
    <source>
        <dbReference type="RefSeq" id="XP_052131868.1"/>
    </source>
</evidence>
<protein>
    <submittedName>
        <fullName evidence="2">Uncharacterized protein LOC113212803</fullName>
    </submittedName>
</protein>
<keyword evidence="1" id="KW-1185">Reference proteome</keyword>
<dbReference type="RefSeq" id="XP_052131868.1">
    <property type="nucleotide sequence ID" value="XM_052275908.1"/>
</dbReference>
<proteinExistence type="predicted"/>
<dbReference type="OrthoDB" id="6611940at2759"/>
<name>A0A9C6XA59_FRAOC</name>
<dbReference type="AlphaFoldDB" id="A0A9C6XA59"/>
<evidence type="ECO:0000313" key="1">
    <source>
        <dbReference type="Proteomes" id="UP000504606"/>
    </source>
</evidence>
<gene>
    <name evidence="2" type="primary">LOC113212803</name>
</gene>
<organism evidence="1 2">
    <name type="scientific">Frankliniella occidentalis</name>
    <name type="common">Western flower thrips</name>
    <name type="synonym">Euthrips occidentalis</name>
    <dbReference type="NCBI Taxonomy" id="133901"/>
    <lineage>
        <taxon>Eukaryota</taxon>
        <taxon>Metazoa</taxon>
        <taxon>Ecdysozoa</taxon>
        <taxon>Arthropoda</taxon>
        <taxon>Hexapoda</taxon>
        <taxon>Insecta</taxon>
        <taxon>Pterygota</taxon>
        <taxon>Neoptera</taxon>
        <taxon>Paraneoptera</taxon>
        <taxon>Thysanoptera</taxon>
        <taxon>Terebrantia</taxon>
        <taxon>Thripoidea</taxon>
        <taxon>Thripidae</taxon>
        <taxon>Frankliniella</taxon>
    </lineage>
</organism>
<dbReference type="KEGG" id="foc:113212803"/>
<dbReference type="Proteomes" id="UP000504606">
    <property type="component" value="Unplaced"/>
</dbReference>
<dbReference type="GeneID" id="113212803"/>
<sequence length="222" mass="24749">MSSKLPKGIAGKSIYHFACAAASVVAVISLLTGSTADRQISEFWGPFKAVPSHLEDCPEESRPRRKVYNASARVYRDRHNVDVWHLTGNATSYIVVDDNITMDAIIDSWGSNGGWKMNFYRMHVPKVFTFWRTGWPSVWGKIMSAASLPPDHGTTFPPGNYSIKDITSDFDVHYPKKIFYGKFRLTAQMKNSVTGEVLACGRAIFSFVPKTAKTVAVHSKPK</sequence>
<accession>A0A9C6XA59</accession>
<reference evidence="2" key="1">
    <citation type="submission" date="2025-08" db="UniProtKB">
        <authorList>
            <consortium name="RefSeq"/>
        </authorList>
    </citation>
    <scope>IDENTIFICATION</scope>
    <source>
        <tissue evidence="2">Whole organism</tissue>
    </source>
</reference>